<dbReference type="AlphaFoldDB" id="A0A455AYL6"/>
<dbReference type="GeneID" id="114485123"/>
<dbReference type="CDD" id="cd17707">
    <property type="entry name" value="BRCT_XRCC1_rpt2"/>
    <property type="match status" value="1"/>
</dbReference>
<keyword evidence="2" id="KW-1185">Reference proteome</keyword>
<dbReference type="GO" id="GO:0006284">
    <property type="term" value="P:base-excision repair"/>
    <property type="evidence" value="ECO:0007669"/>
    <property type="project" value="TreeGrafter"/>
</dbReference>
<proteinExistence type="predicted"/>
<evidence type="ECO:0000259" key="1">
    <source>
        <dbReference type="PROSITE" id="PS50172"/>
    </source>
</evidence>
<dbReference type="PROSITE" id="PS50172">
    <property type="entry name" value="BRCT"/>
    <property type="match status" value="1"/>
</dbReference>
<dbReference type="InterPro" id="IPR001357">
    <property type="entry name" value="BRCT_dom"/>
</dbReference>
<organism evidence="2 3">
    <name type="scientific">Physeter macrocephalus</name>
    <name type="common">Sperm whale</name>
    <name type="synonym">Physeter catodon</name>
    <dbReference type="NCBI Taxonomy" id="9755"/>
    <lineage>
        <taxon>Eukaryota</taxon>
        <taxon>Metazoa</taxon>
        <taxon>Chordata</taxon>
        <taxon>Craniata</taxon>
        <taxon>Vertebrata</taxon>
        <taxon>Euteleostomi</taxon>
        <taxon>Mammalia</taxon>
        <taxon>Eutheria</taxon>
        <taxon>Laurasiatheria</taxon>
        <taxon>Artiodactyla</taxon>
        <taxon>Whippomorpha</taxon>
        <taxon>Cetacea</taxon>
        <taxon>Odontoceti</taxon>
        <taxon>Physeteridae</taxon>
        <taxon>Physeter</taxon>
    </lineage>
</organism>
<evidence type="ECO:0000313" key="3">
    <source>
        <dbReference type="RefSeq" id="XP_028341637.1"/>
    </source>
</evidence>
<dbReference type="OrthoDB" id="25840at2759"/>
<dbReference type="Pfam" id="PF16589">
    <property type="entry name" value="BRCT_2"/>
    <property type="match status" value="1"/>
</dbReference>
<gene>
    <name evidence="3" type="primary">LOC114485123</name>
</gene>
<accession>A0A455AYL6</accession>
<feature type="domain" description="BRCT" evidence="1">
    <location>
        <begin position="121"/>
        <end position="212"/>
    </location>
</feature>
<dbReference type="GO" id="GO:0005634">
    <property type="term" value="C:nucleus"/>
    <property type="evidence" value="ECO:0007669"/>
    <property type="project" value="TreeGrafter"/>
</dbReference>
<dbReference type="Proteomes" id="UP000248484">
    <property type="component" value="Unplaced"/>
</dbReference>
<sequence length="216" mass="24220">MGDGQESTLILQSPKHGIGNLMENHVKLEQRTTLKKHVAIIVIASFIILATKRSKTPQRLRWAWPGTTACHGLFPCQAVHGHPFPPPAAAPALLSCLCVFCGSWLVPWDSRGLTLGSPAISPADFFQGKHFFLYGEFPGDERRTLSRYVTAFNGELEDCMSDRVQFVITAQEWDPSFEEALMDNPSLVFVRPRWIYSCNEKQKLLPHQLYGVVPQA</sequence>
<dbReference type="SMART" id="SM00292">
    <property type="entry name" value="BRCT"/>
    <property type="match status" value="1"/>
</dbReference>
<dbReference type="InterPro" id="IPR036420">
    <property type="entry name" value="BRCT_dom_sf"/>
</dbReference>
<dbReference type="RefSeq" id="XP_028341637.1">
    <property type="nucleotide sequence ID" value="XM_028485836.1"/>
</dbReference>
<dbReference type="SUPFAM" id="SSF52113">
    <property type="entry name" value="BRCT domain"/>
    <property type="match status" value="1"/>
</dbReference>
<name>A0A455AYL6_PHYMC</name>
<protein>
    <recommendedName>
        <fullName evidence="1">BRCT domain-containing protein</fullName>
    </recommendedName>
</protein>
<reference evidence="3" key="1">
    <citation type="submission" date="2025-08" db="UniProtKB">
        <authorList>
            <consortium name="RefSeq"/>
        </authorList>
    </citation>
    <scope>IDENTIFICATION</scope>
    <source>
        <tissue evidence="3">Muscle</tissue>
    </source>
</reference>
<dbReference type="Gene3D" id="3.40.50.10190">
    <property type="entry name" value="BRCT domain"/>
    <property type="match status" value="1"/>
</dbReference>
<dbReference type="PANTHER" id="PTHR11370">
    <property type="entry name" value="DNA-REPAIR PROTEIN XRCC1"/>
    <property type="match status" value="1"/>
</dbReference>
<dbReference type="FunFam" id="3.40.50.10190:FF:000012">
    <property type="entry name" value="X-ray repair cross complementing 1"/>
    <property type="match status" value="1"/>
</dbReference>
<evidence type="ECO:0000313" key="2">
    <source>
        <dbReference type="Proteomes" id="UP000248484"/>
    </source>
</evidence>
<dbReference type="PANTHER" id="PTHR11370:SF5">
    <property type="entry name" value="DNA REPAIR PROTEIN XRCC1"/>
    <property type="match status" value="1"/>
</dbReference>
<dbReference type="InParanoid" id="A0A455AYL6"/>
<dbReference type="KEGG" id="pcad:114485123"/>